<dbReference type="PANTHER" id="PTHR34831">
    <property type="entry name" value="MIGRATION AND INVASION-INHIBITORY PROTEIN"/>
    <property type="match status" value="1"/>
</dbReference>
<dbReference type="GeneID" id="109890909"/>
<protein>
    <submittedName>
        <fullName evidence="2">Migration and invasion inhibitory protein</fullName>
    </submittedName>
</protein>
<dbReference type="GO" id="GO:0010972">
    <property type="term" value="P:negative regulation of G2/M transition of mitotic cell cycle"/>
    <property type="evidence" value="ECO:0007669"/>
    <property type="project" value="InterPro"/>
</dbReference>
<feature type="compositionally biased region" description="Polar residues" evidence="1">
    <location>
        <begin position="31"/>
        <end position="54"/>
    </location>
</feature>
<dbReference type="GO" id="GO:0030336">
    <property type="term" value="P:negative regulation of cell migration"/>
    <property type="evidence" value="ECO:0007669"/>
    <property type="project" value="InterPro"/>
</dbReference>
<dbReference type="InterPro" id="IPR031466">
    <property type="entry name" value="MIIP"/>
</dbReference>
<dbReference type="CTD" id="60672"/>
<name>A0A8C7JBC8_ONCKI</name>
<organism evidence="2 3">
    <name type="scientific">Oncorhynchus kisutch</name>
    <name type="common">Coho salmon</name>
    <name type="synonym">Salmo kisutch</name>
    <dbReference type="NCBI Taxonomy" id="8019"/>
    <lineage>
        <taxon>Eukaryota</taxon>
        <taxon>Metazoa</taxon>
        <taxon>Chordata</taxon>
        <taxon>Craniata</taxon>
        <taxon>Vertebrata</taxon>
        <taxon>Euteleostomi</taxon>
        <taxon>Actinopterygii</taxon>
        <taxon>Neopterygii</taxon>
        <taxon>Teleostei</taxon>
        <taxon>Protacanthopterygii</taxon>
        <taxon>Salmoniformes</taxon>
        <taxon>Salmonidae</taxon>
        <taxon>Salmoninae</taxon>
        <taxon>Oncorhynchus</taxon>
    </lineage>
</organism>
<evidence type="ECO:0000313" key="3">
    <source>
        <dbReference type="Proteomes" id="UP000694557"/>
    </source>
</evidence>
<evidence type="ECO:0000256" key="1">
    <source>
        <dbReference type="SAM" id="MobiDB-lite"/>
    </source>
</evidence>
<dbReference type="KEGG" id="oki:109890909"/>
<dbReference type="GeneTree" id="ENSGT00390000003768"/>
<reference evidence="2" key="1">
    <citation type="submission" date="2025-08" db="UniProtKB">
        <authorList>
            <consortium name="Ensembl"/>
        </authorList>
    </citation>
    <scope>IDENTIFICATION</scope>
</reference>
<dbReference type="Ensembl" id="ENSOKIT00005088749.1">
    <property type="protein sequence ID" value="ENSOKIP00005083158.1"/>
    <property type="gene ID" value="ENSOKIG00005036076.1"/>
</dbReference>
<dbReference type="Pfam" id="PF15734">
    <property type="entry name" value="MIIP"/>
    <property type="match status" value="1"/>
</dbReference>
<proteinExistence type="predicted"/>
<dbReference type="Proteomes" id="UP000694557">
    <property type="component" value="Unassembled WGS sequence"/>
</dbReference>
<gene>
    <name evidence="2" type="primary">miip</name>
</gene>
<sequence>MASTERLSALRERNKDLLMQLRHQTESLLTITGSKGSSENDSNRTVQNNTTKKPGQNKEKSPHTENMVTLIDGDLGTARSALSKPTVQFKERDDTETQTTAPLRTEGEAVESVNVTLCQTSTPYLVTGTKLKPGQATEHSTVYTGFLQDQGKGRPATLVRSLDISRPYTRPIYYNQENEQRELGKFTFQSSGLEQTSASDRQRLQPLLGYDWIAGIVDAENSLTEHSEQFFSDLRTFRQVNRDECVHSQQAGLSEEDLSPPPLSIEKEDQQHTMDTHQCTFCYRINSRLFPTPLDSQESCPVCKKPKYKIPHTAAEPAFIRVSIPRSTLLPAYKYKAHRRCSFDPSDSLGLPSHCLSGWSNTVPSTGPQLSSLDLRSSVDTKAASCGIPSAQPQSKKFLDFSVSRVSGSQRSDQLLDMSRLARYRFQRLPTANHTARPTLCSDNLTAL</sequence>
<dbReference type="AlphaFoldDB" id="A0A8C7JBC8"/>
<keyword evidence="3" id="KW-1185">Reference proteome</keyword>
<dbReference type="RefSeq" id="XP_020338632.1">
    <property type="nucleotide sequence ID" value="XM_020483043.2"/>
</dbReference>
<reference evidence="2" key="2">
    <citation type="submission" date="2025-09" db="UniProtKB">
        <authorList>
            <consortium name="Ensembl"/>
        </authorList>
    </citation>
    <scope>IDENTIFICATION</scope>
</reference>
<accession>A0A8C7JBC8</accession>
<feature type="region of interest" description="Disordered" evidence="1">
    <location>
        <begin position="31"/>
        <end position="65"/>
    </location>
</feature>
<dbReference type="PANTHER" id="PTHR34831:SF1">
    <property type="entry name" value="MIGRATION AND INVASION-INHIBITORY PROTEIN"/>
    <property type="match status" value="1"/>
</dbReference>
<evidence type="ECO:0000313" key="2">
    <source>
        <dbReference type="Ensembl" id="ENSOKIP00005083158.1"/>
    </source>
</evidence>